<proteinExistence type="predicted"/>
<dbReference type="Pfam" id="PF00487">
    <property type="entry name" value="FA_desaturase"/>
    <property type="match status" value="1"/>
</dbReference>
<reference evidence="3" key="2">
    <citation type="journal article" date="2018" name="DNA Res.">
        <title>Comparative genome and transcriptome analyses reveal adaptations to opportunistic infections in woody plant degrading pathogens of Botryosphaeriaceae.</title>
        <authorList>
            <person name="Yan J.Y."/>
            <person name="Zhao W.S."/>
            <person name="Chen Z."/>
            <person name="Xing Q.K."/>
            <person name="Zhang W."/>
            <person name="Chethana K.W.T."/>
            <person name="Xue M.F."/>
            <person name="Xu J.P."/>
            <person name="Phillips A.J.L."/>
            <person name="Wang Y."/>
            <person name="Liu J.H."/>
            <person name="Liu M."/>
            <person name="Zhou Y."/>
            <person name="Jayawardena R.S."/>
            <person name="Manawasinghe I.S."/>
            <person name="Huang J.B."/>
            <person name="Qiao G.H."/>
            <person name="Fu C.Y."/>
            <person name="Guo F.F."/>
            <person name="Dissanayake A.J."/>
            <person name="Peng Y.L."/>
            <person name="Hyde K.D."/>
            <person name="Li X.H."/>
        </authorList>
    </citation>
    <scope>NUCLEOTIDE SEQUENCE</scope>
    <source>
        <strain evidence="3">CSS-01s</strain>
    </source>
</reference>
<keyword evidence="1" id="KW-1133">Transmembrane helix</keyword>
<feature type="domain" description="Fatty acid desaturase" evidence="2">
    <location>
        <begin position="58"/>
        <end position="334"/>
    </location>
</feature>
<dbReference type="PANTHER" id="PTHR32100">
    <property type="entry name" value="OMEGA-6 FATTY ACID DESATURASE, CHLOROPLASTIC"/>
    <property type="match status" value="1"/>
</dbReference>
<feature type="transmembrane region" description="Helical" evidence="1">
    <location>
        <begin position="26"/>
        <end position="44"/>
    </location>
</feature>
<evidence type="ECO:0000313" key="3">
    <source>
        <dbReference type="EMBL" id="KAF9630925.1"/>
    </source>
</evidence>
<dbReference type="AlphaFoldDB" id="A0A8H7ITU6"/>
<organism evidence="3 4">
    <name type="scientific">Lasiodiplodia theobromae</name>
    <dbReference type="NCBI Taxonomy" id="45133"/>
    <lineage>
        <taxon>Eukaryota</taxon>
        <taxon>Fungi</taxon>
        <taxon>Dikarya</taxon>
        <taxon>Ascomycota</taxon>
        <taxon>Pezizomycotina</taxon>
        <taxon>Dothideomycetes</taxon>
        <taxon>Dothideomycetes incertae sedis</taxon>
        <taxon>Botryosphaeriales</taxon>
        <taxon>Botryosphaeriaceae</taxon>
        <taxon>Lasiodiplodia</taxon>
    </lineage>
</organism>
<evidence type="ECO:0000256" key="1">
    <source>
        <dbReference type="SAM" id="Phobius"/>
    </source>
</evidence>
<reference evidence="3" key="1">
    <citation type="submission" date="2016-08" db="EMBL/GenBank/DDBJ databases">
        <authorList>
            <person name="Yan J."/>
        </authorList>
    </citation>
    <scope>NUCLEOTIDE SEQUENCE</scope>
    <source>
        <strain evidence="3">CSS-01s</strain>
    </source>
</reference>
<dbReference type="Proteomes" id="UP000627934">
    <property type="component" value="Unassembled WGS sequence"/>
</dbReference>
<gene>
    <name evidence="3" type="ORF">BFW01_g1796</name>
</gene>
<dbReference type="CDD" id="cd03507">
    <property type="entry name" value="Delta12-FADS-like"/>
    <property type="match status" value="1"/>
</dbReference>
<dbReference type="GO" id="GO:0006629">
    <property type="term" value="P:lipid metabolic process"/>
    <property type="evidence" value="ECO:0007669"/>
    <property type="project" value="InterPro"/>
</dbReference>
<comment type="caution">
    <text evidence="3">The sequence shown here is derived from an EMBL/GenBank/DDBJ whole genome shotgun (WGS) entry which is preliminary data.</text>
</comment>
<evidence type="ECO:0000313" key="4">
    <source>
        <dbReference type="Proteomes" id="UP000627934"/>
    </source>
</evidence>
<dbReference type="GO" id="GO:0016491">
    <property type="term" value="F:oxidoreductase activity"/>
    <property type="evidence" value="ECO:0007669"/>
    <property type="project" value="InterPro"/>
</dbReference>
<evidence type="ECO:0000259" key="2">
    <source>
        <dbReference type="Pfam" id="PF00487"/>
    </source>
</evidence>
<keyword evidence="1" id="KW-0812">Transmembrane</keyword>
<dbReference type="InterPro" id="IPR012171">
    <property type="entry name" value="Fatty_acid_desaturase"/>
</dbReference>
<dbReference type="EMBL" id="MDYX01000046">
    <property type="protein sequence ID" value="KAF9630925.1"/>
    <property type="molecule type" value="Genomic_DNA"/>
</dbReference>
<keyword evidence="1" id="KW-0472">Membrane</keyword>
<feature type="transmembrane region" description="Helical" evidence="1">
    <location>
        <begin position="56"/>
        <end position="77"/>
    </location>
</feature>
<protein>
    <submittedName>
        <fullName evidence="3">Oleate delta-12 desaturase</fullName>
    </submittedName>
</protein>
<name>A0A8H7ITU6_9PEZI</name>
<sequence length="374" mass="42391">MSTPSLDALREAIPRSCFDRSTLGSFAYLLRDVIYAALLVYLAVKIDFIPVRSVRVAAWIIYGVLQGFVGTGLWIIGHECGHAAFSPSTIINNTTGWLVHSSLMVPYFSWKITHARHHRYTGHMEKDVVFVPRLHQEGKPPSRFTHLFHLAEDTPAYTLLHLLGHQLMGWQIYLLFNITAGKNSLPKNGNRRQLLPNESHFDPSSALFTPSQRGQIMLSDLGLVVMASLLWRLGSAIGFGRVALLYGMPYLWVHHWLVAITYLHHTHPFVPHLSETAWSFTEGALCTVDRNFGFVGRHFFHEIIDYHVVHHLFPKIPFYKAEEATRAIMPLLGPLYRQEKQRSFLGSLYSTYRACDSAADADGSGVVQWVLSKQ</sequence>
<dbReference type="InterPro" id="IPR005804">
    <property type="entry name" value="FA_desaturase_dom"/>
</dbReference>
<accession>A0A8H7ITU6</accession>